<evidence type="ECO:0000256" key="1">
    <source>
        <dbReference type="SAM" id="Phobius"/>
    </source>
</evidence>
<protein>
    <recommendedName>
        <fullName evidence="4">DUF4179 domain-containing protein</fullName>
    </recommendedName>
</protein>
<dbReference type="RefSeq" id="WP_206104451.1">
    <property type="nucleotide sequence ID" value="NZ_CP070969.1"/>
</dbReference>
<keyword evidence="1" id="KW-1133">Transmembrane helix</keyword>
<keyword evidence="3" id="KW-1185">Reference proteome</keyword>
<keyword evidence="1" id="KW-0472">Membrane</keyword>
<reference evidence="2 3" key="1">
    <citation type="submission" date="2021-02" db="EMBL/GenBank/DDBJ databases">
        <title>Paenibacillus tianjinensis sp. nov.</title>
        <authorList>
            <person name="Liu H."/>
        </authorList>
    </citation>
    <scope>NUCLEOTIDE SEQUENCE [LARGE SCALE GENOMIC DNA]</scope>
    <source>
        <strain evidence="2 3">TB2019</strain>
    </source>
</reference>
<name>A0ABX7LKF1_9BACL</name>
<evidence type="ECO:0000313" key="2">
    <source>
        <dbReference type="EMBL" id="QSF47005.1"/>
    </source>
</evidence>
<dbReference type="Proteomes" id="UP000663452">
    <property type="component" value="Chromosome"/>
</dbReference>
<proteinExistence type="predicted"/>
<accession>A0ABX7LKF1</accession>
<organism evidence="2 3">
    <name type="scientific">Paenibacillus tianjinensis</name>
    <dbReference type="NCBI Taxonomy" id="2810347"/>
    <lineage>
        <taxon>Bacteria</taxon>
        <taxon>Bacillati</taxon>
        <taxon>Bacillota</taxon>
        <taxon>Bacilli</taxon>
        <taxon>Bacillales</taxon>
        <taxon>Paenibacillaceae</taxon>
        <taxon>Paenibacillus</taxon>
    </lineage>
</organism>
<gene>
    <name evidence="2" type="ORF">JRJ22_10800</name>
</gene>
<dbReference type="EMBL" id="CP070969">
    <property type="protein sequence ID" value="QSF47005.1"/>
    <property type="molecule type" value="Genomic_DNA"/>
</dbReference>
<evidence type="ECO:0000313" key="3">
    <source>
        <dbReference type="Proteomes" id="UP000663452"/>
    </source>
</evidence>
<keyword evidence="1" id="KW-0812">Transmembrane</keyword>
<sequence>MAGSEEKLLKDYFDGLSGQVEAMSEVKLNAAIRSGMSEPVRSRVSAVKNRFAISITVIMAATLLFTFPWIGQQVRPHSAQTPPLPAMVQSKGEFDEYRVVAGINPAGYDNTTVFSAIEAGLIQRVSGATARQNGFVLTVDGIAADRMGIIILYSLQNNTKQRARVNFLQLTGTGDKPVNNLLGSAWNAKDVPTGTTRGYEVLRWGGEFSSLPDQITFDVKLGEYKLADSGDTLAQLSVPILLDKEQMAKTGEVMNIGQTLTIAGQGIQIDDVYLSTTGVYMDYAYNTENTKQIFSLLNPQLLMGSKGDYTNLALLRTLVAEGENRMVFANDNRYSKPLKLQIGGILALDKDATELIIDTEKQEIIKAPDNHLKMSLYSTEKGSTMILEYLRAPAKQSFYNSLMIDSEFTDAAGQVHSANQFDISIPQRQESAEKKLIPLLHYLGLGSNKYPQPLTFTITGYPNPIQETLSLPIRK</sequence>
<evidence type="ECO:0008006" key="4">
    <source>
        <dbReference type="Google" id="ProtNLM"/>
    </source>
</evidence>
<feature type="transmembrane region" description="Helical" evidence="1">
    <location>
        <begin position="51"/>
        <end position="70"/>
    </location>
</feature>